<proteinExistence type="predicted"/>
<dbReference type="SUPFAM" id="SSF55136">
    <property type="entry name" value="Probable bacterial effector-binding domain"/>
    <property type="match status" value="1"/>
</dbReference>
<accession>A0A1M7YUU0</accession>
<keyword evidence="3" id="KW-0804">Transcription</keyword>
<dbReference type="InterPro" id="IPR010499">
    <property type="entry name" value="AraC_E-bd"/>
</dbReference>
<dbReference type="RefSeq" id="WP_073582205.1">
    <property type="nucleotide sequence ID" value="NZ_AP024898.1"/>
</dbReference>
<name>A0A1M7YUU0_9VIBR</name>
<feature type="domain" description="HTH araC/xylS-type" evidence="4">
    <location>
        <begin position="17"/>
        <end position="115"/>
    </location>
</feature>
<dbReference type="InterPro" id="IPR018060">
    <property type="entry name" value="HTH_AraC"/>
</dbReference>
<dbReference type="SUPFAM" id="SSF46689">
    <property type="entry name" value="Homeodomain-like"/>
    <property type="match status" value="2"/>
</dbReference>
<reference evidence="6" key="1">
    <citation type="submission" date="2016-12" db="EMBL/GenBank/DDBJ databases">
        <authorList>
            <person name="Rodrigo-Torres L."/>
            <person name="Arahal R.D."/>
            <person name="Lucena T."/>
        </authorList>
    </citation>
    <scope>NUCLEOTIDE SEQUENCE [LARGE SCALE GENOMIC DNA]</scope>
</reference>
<protein>
    <submittedName>
        <fullName evidence="5">Multiple antibiotic resistance protein MarA</fullName>
    </submittedName>
</protein>
<dbReference type="PANTHER" id="PTHR47504:SF5">
    <property type="entry name" value="RIGHT ORIGIN-BINDING PROTEIN"/>
    <property type="match status" value="1"/>
</dbReference>
<dbReference type="EMBL" id="FRFG01000024">
    <property type="protein sequence ID" value="SHO56331.1"/>
    <property type="molecule type" value="Genomic_DNA"/>
</dbReference>
<dbReference type="PROSITE" id="PS00041">
    <property type="entry name" value="HTH_ARAC_FAMILY_1"/>
    <property type="match status" value="1"/>
</dbReference>
<dbReference type="OrthoDB" id="282744at2"/>
<sequence length="310" mass="35567">MTPSSPHQPNGQFIRIEKVLDYIHTHIRMPLTLDMLADASCWSRWQLQRVFQTYTGYSVAQYVREMKLSCAAELVLSTRYRMSDIAYEFGFNSEVAFSRAFKQHFGLSPKAYQIRGTRIGIKARLTRPDSASPGEQVQRSAPVFYQVRIDSMSQLNVHGVSAQVKGLYAATPDFAETIPQIWQSFFEIVRDDQLYHVPHIGIIEHRDDTFGELTYWAGVEAFPGVTERLTDLPSVCLSEQNYAVMRYQGKACELHHAVTWLLSVWLPESGYKGADEAPVLEFYYPPFHVEASEPFESDRVNAEYWLPIHL</sequence>
<evidence type="ECO:0000256" key="1">
    <source>
        <dbReference type="ARBA" id="ARBA00023015"/>
    </source>
</evidence>
<dbReference type="Gene3D" id="3.20.80.10">
    <property type="entry name" value="Regulatory factor, effector binding domain"/>
    <property type="match status" value="1"/>
</dbReference>
<organism evidence="5 6">
    <name type="scientific">Vibrio quintilis</name>
    <dbReference type="NCBI Taxonomy" id="1117707"/>
    <lineage>
        <taxon>Bacteria</taxon>
        <taxon>Pseudomonadati</taxon>
        <taxon>Pseudomonadota</taxon>
        <taxon>Gammaproteobacteria</taxon>
        <taxon>Vibrionales</taxon>
        <taxon>Vibrionaceae</taxon>
        <taxon>Vibrio</taxon>
    </lineage>
</organism>
<gene>
    <name evidence="5" type="primary">marA_2</name>
    <name evidence="5" type="ORF">VQ7734_02100</name>
</gene>
<dbReference type="InterPro" id="IPR029442">
    <property type="entry name" value="GyrI-like"/>
</dbReference>
<dbReference type="InterPro" id="IPR011256">
    <property type="entry name" value="Reg_factor_effector_dom_sf"/>
</dbReference>
<dbReference type="Gene3D" id="1.10.10.60">
    <property type="entry name" value="Homeodomain-like"/>
    <property type="match status" value="2"/>
</dbReference>
<evidence type="ECO:0000256" key="2">
    <source>
        <dbReference type="ARBA" id="ARBA00023125"/>
    </source>
</evidence>
<keyword evidence="2" id="KW-0238">DNA-binding</keyword>
<dbReference type="InterPro" id="IPR009057">
    <property type="entry name" value="Homeodomain-like_sf"/>
</dbReference>
<dbReference type="InterPro" id="IPR020449">
    <property type="entry name" value="Tscrpt_reg_AraC-type_HTH"/>
</dbReference>
<dbReference type="SMART" id="SM00342">
    <property type="entry name" value="HTH_ARAC"/>
    <property type="match status" value="1"/>
</dbReference>
<dbReference type="PANTHER" id="PTHR47504">
    <property type="entry name" value="RIGHT ORIGIN-BINDING PROTEIN"/>
    <property type="match status" value="1"/>
</dbReference>
<evidence type="ECO:0000313" key="6">
    <source>
        <dbReference type="Proteomes" id="UP000184600"/>
    </source>
</evidence>
<dbReference type="GO" id="GO:0043565">
    <property type="term" value="F:sequence-specific DNA binding"/>
    <property type="evidence" value="ECO:0007669"/>
    <property type="project" value="InterPro"/>
</dbReference>
<dbReference type="Proteomes" id="UP000184600">
    <property type="component" value="Unassembled WGS sequence"/>
</dbReference>
<dbReference type="AlphaFoldDB" id="A0A1M7YUU0"/>
<dbReference type="InterPro" id="IPR018062">
    <property type="entry name" value="HTH_AraC-typ_CS"/>
</dbReference>
<dbReference type="GO" id="GO:0003700">
    <property type="term" value="F:DNA-binding transcription factor activity"/>
    <property type="evidence" value="ECO:0007669"/>
    <property type="project" value="InterPro"/>
</dbReference>
<keyword evidence="1" id="KW-0805">Transcription regulation</keyword>
<dbReference type="PROSITE" id="PS01124">
    <property type="entry name" value="HTH_ARAC_FAMILY_2"/>
    <property type="match status" value="1"/>
</dbReference>
<dbReference type="SMART" id="SM00871">
    <property type="entry name" value="AraC_E_bind"/>
    <property type="match status" value="1"/>
</dbReference>
<dbReference type="STRING" id="1117707.VQ7734_02100"/>
<evidence type="ECO:0000256" key="3">
    <source>
        <dbReference type="ARBA" id="ARBA00023163"/>
    </source>
</evidence>
<dbReference type="Pfam" id="PF12833">
    <property type="entry name" value="HTH_18"/>
    <property type="match status" value="1"/>
</dbReference>
<evidence type="ECO:0000259" key="4">
    <source>
        <dbReference type="PROSITE" id="PS01124"/>
    </source>
</evidence>
<dbReference type="PRINTS" id="PR00032">
    <property type="entry name" value="HTHARAC"/>
</dbReference>
<dbReference type="InterPro" id="IPR050959">
    <property type="entry name" value="MarA-like"/>
</dbReference>
<evidence type="ECO:0000313" key="5">
    <source>
        <dbReference type="EMBL" id="SHO56331.1"/>
    </source>
</evidence>
<keyword evidence="6" id="KW-1185">Reference proteome</keyword>
<dbReference type="Pfam" id="PF06445">
    <property type="entry name" value="GyrI-like"/>
    <property type="match status" value="1"/>
</dbReference>